<reference evidence="1" key="1">
    <citation type="submission" date="2014-12" db="EMBL/GenBank/DDBJ databases">
        <title>Insight into the proteome of Arion vulgaris.</title>
        <authorList>
            <person name="Aradska J."/>
            <person name="Bulat T."/>
            <person name="Smidak R."/>
            <person name="Sarate P."/>
            <person name="Gangsoo J."/>
            <person name="Sialana F."/>
            <person name="Bilban M."/>
            <person name="Lubec G."/>
        </authorList>
    </citation>
    <scope>NUCLEOTIDE SEQUENCE</scope>
    <source>
        <tissue evidence="1">Skin</tissue>
    </source>
</reference>
<accession>A0A0B6Z419</accession>
<organism evidence="1">
    <name type="scientific">Arion vulgaris</name>
    <dbReference type="NCBI Taxonomy" id="1028688"/>
    <lineage>
        <taxon>Eukaryota</taxon>
        <taxon>Metazoa</taxon>
        <taxon>Spiralia</taxon>
        <taxon>Lophotrochozoa</taxon>
        <taxon>Mollusca</taxon>
        <taxon>Gastropoda</taxon>
        <taxon>Heterobranchia</taxon>
        <taxon>Euthyneura</taxon>
        <taxon>Panpulmonata</taxon>
        <taxon>Eupulmonata</taxon>
        <taxon>Stylommatophora</taxon>
        <taxon>Helicina</taxon>
        <taxon>Arionoidea</taxon>
        <taxon>Arionidae</taxon>
        <taxon>Arion</taxon>
    </lineage>
</organism>
<name>A0A0B6Z419_9EUPU</name>
<dbReference type="EMBL" id="HACG01016247">
    <property type="protein sequence ID" value="CEK63112.1"/>
    <property type="molecule type" value="Transcribed_RNA"/>
</dbReference>
<proteinExistence type="predicted"/>
<dbReference type="AlphaFoldDB" id="A0A0B6Z419"/>
<gene>
    <name evidence="1" type="primary">ORF47216</name>
</gene>
<feature type="non-terminal residue" evidence="1">
    <location>
        <position position="89"/>
    </location>
</feature>
<sequence>GGANITAFRLIDPDRKKVVKVKSDWLIRSKAGYDSPLMEYSEIETETALVYDALNFLQEPFTPTKTSVLLVSHVTRCLPGVMVEVYSII</sequence>
<feature type="non-terminal residue" evidence="1">
    <location>
        <position position="1"/>
    </location>
</feature>
<dbReference type="Gene3D" id="3.40.50.2300">
    <property type="match status" value="2"/>
</dbReference>
<protein>
    <submittedName>
        <fullName evidence="1">Uncharacterized protein</fullName>
    </submittedName>
</protein>
<evidence type="ECO:0000313" key="1">
    <source>
        <dbReference type="EMBL" id="CEK63112.1"/>
    </source>
</evidence>